<sequence>MDYGFLPKTQPDLHLTEHVSLYRRLGGNPARIMVFFDITKLTSGPDLRYEYSYTSILRLGLAAGDTPDAPCYHLGTRGPSSALRTRSMLLRSRTARGPSPPSSGYCPGTMQEDIENHPEDSCSARGYLPRLRPDALKNPIQIRLSLFKESGDDTTFLVCVTRSPKITERISPTRDIHQDMLLSIDLTPL</sequence>
<evidence type="ECO:0000313" key="2">
    <source>
        <dbReference type="Proteomes" id="UP000250235"/>
    </source>
</evidence>
<reference evidence="1 2" key="1">
    <citation type="journal article" date="2015" name="Proc. Natl. Acad. Sci. U.S.A.">
        <title>The resurrection genome of Boea hygrometrica: A blueprint for survival of dehydration.</title>
        <authorList>
            <person name="Xiao L."/>
            <person name="Yang G."/>
            <person name="Zhang L."/>
            <person name="Yang X."/>
            <person name="Zhao S."/>
            <person name="Ji Z."/>
            <person name="Zhou Q."/>
            <person name="Hu M."/>
            <person name="Wang Y."/>
            <person name="Chen M."/>
            <person name="Xu Y."/>
            <person name="Jin H."/>
            <person name="Xiao X."/>
            <person name="Hu G."/>
            <person name="Bao F."/>
            <person name="Hu Y."/>
            <person name="Wan P."/>
            <person name="Li L."/>
            <person name="Deng X."/>
            <person name="Kuang T."/>
            <person name="Xiang C."/>
            <person name="Zhu J.K."/>
            <person name="Oliver M.J."/>
            <person name="He Y."/>
        </authorList>
    </citation>
    <scope>NUCLEOTIDE SEQUENCE [LARGE SCALE GENOMIC DNA]</scope>
    <source>
        <strain evidence="2">cv. XS01</strain>
    </source>
</reference>
<protein>
    <submittedName>
        <fullName evidence="1">Pentatricopeptide repeat-containing protein</fullName>
    </submittedName>
</protein>
<evidence type="ECO:0000313" key="1">
    <source>
        <dbReference type="EMBL" id="KZV27028.1"/>
    </source>
</evidence>
<keyword evidence="2" id="KW-1185">Reference proteome</keyword>
<dbReference type="AlphaFoldDB" id="A0A2Z7B0C4"/>
<dbReference type="Proteomes" id="UP000250235">
    <property type="component" value="Unassembled WGS sequence"/>
</dbReference>
<proteinExistence type="predicted"/>
<accession>A0A2Z7B0C4</accession>
<name>A0A2Z7B0C4_9LAMI</name>
<organism evidence="1 2">
    <name type="scientific">Dorcoceras hygrometricum</name>
    <dbReference type="NCBI Taxonomy" id="472368"/>
    <lineage>
        <taxon>Eukaryota</taxon>
        <taxon>Viridiplantae</taxon>
        <taxon>Streptophyta</taxon>
        <taxon>Embryophyta</taxon>
        <taxon>Tracheophyta</taxon>
        <taxon>Spermatophyta</taxon>
        <taxon>Magnoliopsida</taxon>
        <taxon>eudicotyledons</taxon>
        <taxon>Gunneridae</taxon>
        <taxon>Pentapetalae</taxon>
        <taxon>asterids</taxon>
        <taxon>lamiids</taxon>
        <taxon>Lamiales</taxon>
        <taxon>Gesneriaceae</taxon>
        <taxon>Didymocarpoideae</taxon>
        <taxon>Trichosporeae</taxon>
        <taxon>Loxocarpinae</taxon>
        <taxon>Dorcoceras</taxon>
    </lineage>
</organism>
<gene>
    <name evidence="1" type="ORF">F511_07849</name>
</gene>
<dbReference type="EMBL" id="KV010706">
    <property type="protein sequence ID" value="KZV27028.1"/>
    <property type="molecule type" value="Genomic_DNA"/>
</dbReference>